<evidence type="ECO:0000313" key="3">
    <source>
        <dbReference type="Proteomes" id="UP000326924"/>
    </source>
</evidence>
<keyword evidence="3" id="KW-1185">Reference proteome</keyword>
<accession>A0A5J5EE02</accession>
<comment type="caution">
    <text evidence="2">The sequence shown here is derived from an EMBL/GenBank/DDBJ whole genome shotgun (WGS) entry which is preliminary data.</text>
</comment>
<reference evidence="2 3" key="1">
    <citation type="submission" date="2019-09" db="EMBL/GenBank/DDBJ databases">
        <title>Draft genome of the ectomycorrhizal ascomycete Sphaerosporella brunnea.</title>
        <authorList>
            <consortium name="DOE Joint Genome Institute"/>
            <person name="Benucci G.M."/>
            <person name="Marozzi G."/>
            <person name="Antonielli L."/>
            <person name="Sanchez S."/>
            <person name="Marco P."/>
            <person name="Wang X."/>
            <person name="Falini L.B."/>
            <person name="Barry K."/>
            <person name="Haridas S."/>
            <person name="Lipzen A."/>
            <person name="Labutti K."/>
            <person name="Grigoriev I.V."/>
            <person name="Murat C."/>
            <person name="Martin F."/>
            <person name="Albertini E."/>
            <person name="Donnini D."/>
            <person name="Bonito G."/>
        </authorList>
    </citation>
    <scope>NUCLEOTIDE SEQUENCE [LARGE SCALE GENOMIC DNA]</scope>
    <source>
        <strain evidence="2 3">Sb_GMNB300</strain>
    </source>
</reference>
<dbReference type="OrthoDB" id="5400098at2759"/>
<proteinExistence type="predicted"/>
<dbReference type="InParanoid" id="A0A5J5EE02"/>
<protein>
    <submittedName>
        <fullName evidence="2">Uncharacterized protein</fullName>
    </submittedName>
</protein>
<gene>
    <name evidence="2" type="ORF">FN846DRAFT_979971</name>
</gene>
<dbReference type="AlphaFoldDB" id="A0A5J5EE02"/>
<sequence>MLVGAMGVRIIVFFYRVRFAMELVGCYSQCFAPSILRFSQSVQWFAQSKKEQLAASYLAGQWKALQSLYYRETYERVSSATNQIMTKILKDLTAEHNKGTNEALKYKNLNFTLIRNTKNPEDGDVLIMELETPLLKGARNTKERYLDPEIWQNWPDPLILFVWFLHSTVAMRSHNWRPNRETRDSKQMLPCRPSCRGETGAYTWSDMIEETPCENLFSAPR</sequence>
<feature type="chain" id="PRO_5023901329" evidence="1">
    <location>
        <begin position="21"/>
        <end position="221"/>
    </location>
</feature>
<evidence type="ECO:0000256" key="1">
    <source>
        <dbReference type="SAM" id="SignalP"/>
    </source>
</evidence>
<evidence type="ECO:0000313" key="2">
    <source>
        <dbReference type="EMBL" id="KAA8893209.1"/>
    </source>
</evidence>
<name>A0A5J5EE02_9PEZI</name>
<feature type="signal peptide" evidence="1">
    <location>
        <begin position="1"/>
        <end position="20"/>
    </location>
</feature>
<organism evidence="2 3">
    <name type="scientific">Sphaerosporella brunnea</name>
    <dbReference type="NCBI Taxonomy" id="1250544"/>
    <lineage>
        <taxon>Eukaryota</taxon>
        <taxon>Fungi</taxon>
        <taxon>Dikarya</taxon>
        <taxon>Ascomycota</taxon>
        <taxon>Pezizomycotina</taxon>
        <taxon>Pezizomycetes</taxon>
        <taxon>Pezizales</taxon>
        <taxon>Pyronemataceae</taxon>
        <taxon>Sphaerosporella</taxon>
    </lineage>
</organism>
<dbReference type="Proteomes" id="UP000326924">
    <property type="component" value="Unassembled WGS sequence"/>
</dbReference>
<keyword evidence="1" id="KW-0732">Signal</keyword>
<dbReference type="EMBL" id="VXIS01000480">
    <property type="protein sequence ID" value="KAA8893209.1"/>
    <property type="molecule type" value="Genomic_DNA"/>
</dbReference>